<dbReference type="RefSeq" id="WP_012957446.1">
    <property type="nucleotide sequence ID" value="NC_013791.2"/>
</dbReference>
<protein>
    <submittedName>
        <fullName evidence="1">Uncharacterized protein</fullName>
    </submittedName>
</protein>
<dbReference type="AlphaFoldDB" id="D3FTK7"/>
<organism evidence="1 2">
    <name type="scientific">Alkalihalophilus pseudofirmus (strain ATCC BAA-2126 / JCM 17055 / OF4)</name>
    <name type="common">Bacillus pseudofirmus</name>
    <dbReference type="NCBI Taxonomy" id="398511"/>
    <lineage>
        <taxon>Bacteria</taxon>
        <taxon>Bacillati</taxon>
        <taxon>Bacillota</taxon>
        <taxon>Bacilli</taxon>
        <taxon>Bacillales</taxon>
        <taxon>Bacillaceae</taxon>
        <taxon>Alkalihalophilus</taxon>
    </lineage>
</organism>
<sequence>METVCVQEKTFYEDDIPKLLSSIDPNSYYKVRSLVYYPYYLFEYRLDARGLLKLKGNIGCTVDSISGRGAIIDQKPILNSTCNINNDCLSPKMTLDSASHIAEEYLFHSASLKMKFLSMPKMKLINQQLFYRPFWIVSYNECNKENPPMIVDGISGTYHPI</sequence>
<accession>D3FTK7</accession>
<evidence type="ECO:0000313" key="1">
    <source>
        <dbReference type="EMBL" id="ADC50080.1"/>
    </source>
</evidence>
<reference evidence="1 2" key="1">
    <citation type="journal article" date="2011" name="Environ. Microbiol.">
        <title>Genome of alkaliphilic Bacillus pseudofirmus OF4 reveals adaptations that support the ability to grow in an external pH range from 7.5 to 11.4.</title>
        <authorList>
            <person name="Janto B."/>
            <person name="Ahmed A."/>
            <person name="Ito M."/>
            <person name="Liu J."/>
            <person name="Hicks D.B."/>
            <person name="Pagni S."/>
            <person name="Fackelmayer O.J."/>
            <person name="Smith T.A."/>
            <person name="Earl J."/>
            <person name="Elbourne L.D."/>
            <person name="Hassan K."/>
            <person name="Paulsen I.T."/>
            <person name="Kolsto A.B."/>
            <person name="Tourasse N.J."/>
            <person name="Ehrlich G.D."/>
            <person name="Boissy R."/>
            <person name="Ivey D.M."/>
            <person name="Li G."/>
            <person name="Xue Y."/>
            <person name="Ma Y."/>
            <person name="Hu F.Z."/>
            <person name="Krulwich T.A."/>
        </authorList>
    </citation>
    <scope>NUCLEOTIDE SEQUENCE [LARGE SCALE GENOMIC DNA]</scope>
    <source>
        <strain evidence="2">ATCC BAA-2126 / JCM 17055 / OF4</strain>
    </source>
</reference>
<dbReference type="STRING" id="398511.BpOF4_10125"/>
<gene>
    <name evidence="1" type="ordered locus">BpOF4_10125</name>
</gene>
<dbReference type="EMBL" id="CP001878">
    <property type="protein sequence ID" value="ADC50080.1"/>
    <property type="molecule type" value="Genomic_DNA"/>
</dbReference>
<keyword evidence="2" id="KW-1185">Reference proteome</keyword>
<dbReference type="eggNOG" id="ENOG50333WU">
    <property type="taxonomic scope" value="Bacteria"/>
</dbReference>
<name>D3FTK7_ALKPO</name>
<dbReference type="KEGG" id="bpf:BpOF4_10125"/>
<proteinExistence type="predicted"/>
<evidence type="ECO:0000313" key="2">
    <source>
        <dbReference type="Proteomes" id="UP000001544"/>
    </source>
</evidence>
<dbReference type="HOGENOM" id="CLU_1651076_0_0_9"/>
<dbReference type="Proteomes" id="UP000001544">
    <property type="component" value="Chromosome"/>
</dbReference>